<dbReference type="RefSeq" id="WP_304599549.1">
    <property type="nucleotide sequence ID" value="NZ_JAUQYP010000001.1"/>
</dbReference>
<dbReference type="Proteomes" id="UP001232536">
    <property type="component" value="Unassembled WGS sequence"/>
</dbReference>
<name>A0ABT9D720_9CELL</name>
<reference evidence="1 2" key="1">
    <citation type="submission" date="2023-07" db="EMBL/GenBank/DDBJ databases">
        <title>Description of novel actinomycetes strains, isolated from tidal flat sediment.</title>
        <authorList>
            <person name="Lu C."/>
        </authorList>
    </citation>
    <scope>NUCLEOTIDE SEQUENCE [LARGE SCALE GENOMIC DNA]</scope>
    <source>
        <strain evidence="1 2">SYSU T00b441</strain>
    </source>
</reference>
<dbReference type="InterPro" id="IPR022385">
    <property type="entry name" value="Rhs_assc_core"/>
</dbReference>
<dbReference type="Gene3D" id="2.180.10.10">
    <property type="entry name" value="RHS repeat-associated core"/>
    <property type="match status" value="1"/>
</dbReference>
<gene>
    <name evidence="1" type="ORF">Q6348_01390</name>
</gene>
<protein>
    <submittedName>
        <fullName evidence="1">RHS repeat-associated core domain-containing protein</fullName>
    </submittedName>
</protein>
<dbReference type="NCBIfam" id="TIGR03696">
    <property type="entry name" value="Rhs_assc_core"/>
    <property type="match status" value="1"/>
</dbReference>
<sequence>MFTSDATGARTGGLSVYDPFGQPLDPATGAIGTTSADDAVPDTRTGTADDAWVGQHHKLYEHAGTLAAIEMGARLYLPALGRFASVDPVTGGNPNTYTYPLDPINGFDLDGRFSWGGIAQALGVASAIVGFCLLPACQTATLVLGVASAGAYALAGDSGAARVALIATATTLILGGIGTVARASHAAGEAAEAASTVSRATSARQGGIIGVAKDAARAAGRPRTVRRITGLQVGNAMFNYAFAWAPTGQRSDTSRLRSYGPMRAF</sequence>
<accession>A0ABT9D720</accession>
<comment type="caution">
    <text evidence="1">The sequence shown here is derived from an EMBL/GenBank/DDBJ whole genome shotgun (WGS) entry which is preliminary data.</text>
</comment>
<organism evidence="1 2">
    <name type="scientific">Actinotalea lenta</name>
    <dbReference type="NCBI Taxonomy" id="3064654"/>
    <lineage>
        <taxon>Bacteria</taxon>
        <taxon>Bacillati</taxon>
        <taxon>Actinomycetota</taxon>
        <taxon>Actinomycetes</taxon>
        <taxon>Micrococcales</taxon>
        <taxon>Cellulomonadaceae</taxon>
        <taxon>Actinotalea</taxon>
    </lineage>
</organism>
<proteinExistence type="predicted"/>
<evidence type="ECO:0000313" key="1">
    <source>
        <dbReference type="EMBL" id="MDO8105848.1"/>
    </source>
</evidence>
<evidence type="ECO:0000313" key="2">
    <source>
        <dbReference type="Proteomes" id="UP001232536"/>
    </source>
</evidence>
<keyword evidence="2" id="KW-1185">Reference proteome</keyword>
<dbReference type="EMBL" id="JAUQYP010000001">
    <property type="protein sequence ID" value="MDO8105848.1"/>
    <property type="molecule type" value="Genomic_DNA"/>
</dbReference>